<comment type="subcellular location">
    <subcellularLocation>
        <location evidence="4">Secreted</location>
        <location evidence="4">Extracellular space</location>
        <location evidence="4">Apoplast</location>
    </subcellularLocation>
</comment>
<dbReference type="InterPro" id="IPR044859">
    <property type="entry name" value="Allene_oxi_cyc_Dirigent"/>
</dbReference>
<evidence type="ECO:0000256" key="4">
    <source>
        <dbReference type="RuleBase" id="RU363099"/>
    </source>
</evidence>
<gene>
    <name evidence="5" type="ORF">QJS04_geneDACA001157</name>
</gene>
<reference evidence="5" key="2">
    <citation type="submission" date="2023-06" db="EMBL/GenBank/DDBJ databases">
        <authorList>
            <person name="Ma L."/>
            <person name="Liu K.-W."/>
            <person name="Li Z."/>
            <person name="Hsiao Y.-Y."/>
            <person name="Qi Y."/>
            <person name="Fu T."/>
            <person name="Tang G."/>
            <person name="Zhang D."/>
            <person name="Sun W.-H."/>
            <person name="Liu D.-K."/>
            <person name="Li Y."/>
            <person name="Chen G.-Z."/>
            <person name="Liu X.-D."/>
            <person name="Liao X.-Y."/>
            <person name="Jiang Y.-T."/>
            <person name="Yu X."/>
            <person name="Hao Y."/>
            <person name="Huang J."/>
            <person name="Zhao X.-W."/>
            <person name="Ke S."/>
            <person name="Chen Y.-Y."/>
            <person name="Wu W.-L."/>
            <person name="Hsu J.-L."/>
            <person name="Lin Y.-F."/>
            <person name="Huang M.-D."/>
            <person name="Li C.-Y."/>
            <person name="Huang L."/>
            <person name="Wang Z.-W."/>
            <person name="Zhao X."/>
            <person name="Zhong W.-Y."/>
            <person name="Peng D.-H."/>
            <person name="Ahmad S."/>
            <person name="Lan S."/>
            <person name="Zhang J.-S."/>
            <person name="Tsai W.-C."/>
            <person name="Van De Peer Y."/>
            <person name="Liu Z.-J."/>
        </authorList>
    </citation>
    <scope>NUCLEOTIDE SEQUENCE</scope>
    <source>
        <strain evidence="5">SCP</strain>
        <tissue evidence="5">Leaves</tissue>
    </source>
</reference>
<comment type="similarity">
    <text evidence="1 4">Belongs to the plant dirigent protein family.</text>
</comment>
<evidence type="ECO:0000313" key="5">
    <source>
        <dbReference type="EMBL" id="KAK1262778.1"/>
    </source>
</evidence>
<reference evidence="5" key="1">
    <citation type="journal article" date="2023" name="Nat. Commun.">
        <title>Diploid and tetraploid genomes of Acorus and the evolution of monocots.</title>
        <authorList>
            <person name="Ma L."/>
            <person name="Liu K.W."/>
            <person name="Li Z."/>
            <person name="Hsiao Y.Y."/>
            <person name="Qi Y."/>
            <person name="Fu T."/>
            <person name="Tang G.D."/>
            <person name="Zhang D."/>
            <person name="Sun W.H."/>
            <person name="Liu D.K."/>
            <person name="Li Y."/>
            <person name="Chen G.Z."/>
            <person name="Liu X.D."/>
            <person name="Liao X.Y."/>
            <person name="Jiang Y.T."/>
            <person name="Yu X."/>
            <person name="Hao Y."/>
            <person name="Huang J."/>
            <person name="Zhao X.W."/>
            <person name="Ke S."/>
            <person name="Chen Y.Y."/>
            <person name="Wu W.L."/>
            <person name="Hsu J.L."/>
            <person name="Lin Y.F."/>
            <person name="Huang M.D."/>
            <person name="Li C.Y."/>
            <person name="Huang L."/>
            <person name="Wang Z.W."/>
            <person name="Zhao X."/>
            <person name="Zhong W.Y."/>
            <person name="Peng D.H."/>
            <person name="Ahmad S."/>
            <person name="Lan S."/>
            <person name="Zhang J.S."/>
            <person name="Tsai W.C."/>
            <person name="Van de Peer Y."/>
            <person name="Liu Z.J."/>
        </authorList>
    </citation>
    <scope>NUCLEOTIDE SEQUENCE</scope>
    <source>
        <strain evidence="5">SCP</strain>
    </source>
</reference>
<evidence type="ECO:0000256" key="3">
    <source>
        <dbReference type="ARBA" id="ARBA00022525"/>
    </source>
</evidence>
<feature type="chain" id="PRO_5043091033" description="Dirigent protein" evidence="4">
    <location>
        <begin position="26"/>
        <end position="205"/>
    </location>
</feature>
<feature type="signal peptide" evidence="4">
    <location>
        <begin position="1"/>
        <end position="25"/>
    </location>
</feature>
<keyword evidence="6" id="KW-1185">Reference proteome</keyword>
<keyword evidence="3 4" id="KW-0964">Secreted</keyword>
<name>A0AAV9AF31_ACOGR</name>
<dbReference type="PANTHER" id="PTHR21495">
    <property type="entry name" value="NUCLEOPORIN-RELATED"/>
    <property type="match status" value="1"/>
</dbReference>
<comment type="caution">
    <text evidence="5">The sequence shown here is derived from an EMBL/GenBank/DDBJ whole genome shotgun (WGS) entry which is preliminary data.</text>
</comment>
<dbReference type="GO" id="GO:0009699">
    <property type="term" value="P:phenylpropanoid biosynthetic process"/>
    <property type="evidence" value="ECO:0007669"/>
    <property type="project" value="UniProtKB-ARBA"/>
</dbReference>
<comment type="function">
    <text evidence="4">Dirigent proteins impart stereoselectivity on the phenoxy radical-coupling reaction, yielding optically active lignans from two molecules of coniferyl alcohol in the biosynthesis of lignans, flavonolignans, and alkaloids and thus plays a central role in plant secondary metabolism.</text>
</comment>
<evidence type="ECO:0000256" key="2">
    <source>
        <dbReference type="ARBA" id="ARBA00011738"/>
    </source>
</evidence>
<protein>
    <recommendedName>
        <fullName evidence="4">Dirigent protein</fullName>
    </recommendedName>
</protein>
<proteinExistence type="inferred from homology"/>
<dbReference type="Proteomes" id="UP001179952">
    <property type="component" value="Unassembled WGS sequence"/>
</dbReference>
<dbReference type="EMBL" id="JAUJYN010000010">
    <property type="protein sequence ID" value="KAK1262778.1"/>
    <property type="molecule type" value="Genomic_DNA"/>
</dbReference>
<keyword evidence="4" id="KW-0052">Apoplast</keyword>
<keyword evidence="4" id="KW-0732">Signal</keyword>
<dbReference type="InterPro" id="IPR004265">
    <property type="entry name" value="Dirigent"/>
</dbReference>
<dbReference type="Pfam" id="PF03018">
    <property type="entry name" value="Dirigent"/>
    <property type="match status" value="1"/>
</dbReference>
<accession>A0AAV9AF31</accession>
<dbReference type="Gene3D" id="2.40.480.10">
    <property type="entry name" value="Allene oxide cyclase-like"/>
    <property type="match status" value="1"/>
</dbReference>
<comment type="subunit">
    <text evidence="2 4">Homodimer.</text>
</comment>
<dbReference type="GO" id="GO:0048046">
    <property type="term" value="C:apoplast"/>
    <property type="evidence" value="ECO:0007669"/>
    <property type="project" value="UniProtKB-SubCell"/>
</dbReference>
<organism evidence="5 6">
    <name type="scientific">Acorus gramineus</name>
    <name type="common">Dwarf sweet flag</name>
    <dbReference type="NCBI Taxonomy" id="55184"/>
    <lineage>
        <taxon>Eukaryota</taxon>
        <taxon>Viridiplantae</taxon>
        <taxon>Streptophyta</taxon>
        <taxon>Embryophyta</taxon>
        <taxon>Tracheophyta</taxon>
        <taxon>Spermatophyta</taxon>
        <taxon>Magnoliopsida</taxon>
        <taxon>Liliopsida</taxon>
        <taxon>Acoraceae</taxon>
        <taxon>Acorus</taxon>
    </lineage>
</organism>
<evidence type="ECO:0000313" key="6">
    <source>
        <dbReference type="Proteomes" id="UP001179952"/>
    </source>
</evidence>
<sequence length="205" mass="22192">MAKTNSTHLFLIISSFLLLSTTAVAQTLGDDFDFDDDNHIEAMVSGKEKLTKLHFFLNDVISGKKPSAVLVAIPNGTTAGEGSPEPFGSVYVVDDPLTDRPGGNVIGNAQGMYMSAGQDLLSEVIVMDFGFTSGEYNGSSISVFSRNPLSQTNREVAVVGGRGVFRMARGFAKLKTYFFNTTTGNAIVEYTVYVLHYSVTEFRSE</sequence>
<dbReference type="AlphaFoldDB" id="A0AAV9AF31"/>
<evidence type="ECO:0000256" key="1">
    <source>
        <dbReference type="ARBA" id="ARBA00010746"/>
    </source>
</evidence>